<sequence length="369" mass="39214">MACFYSGAFAMTAGQGQDAAPASTPERIVHGGSLEQAARLFPDAQLPWIDLSTGINPHVYSRKPAPTWALTRLPEPGLHVALCNTAAEAWGVGQGAAVVAGPGTQMLLPQVMMLVMPGVAAVLSPTYAEHRRAAAIAGHQVREAQSVSALYDADLVVVVNPNNPDGRALPREELLDLAAHLKRKRGLLVVDEAFIDASDVESVTDCVGREDVSGALIVLRSFGKFYGLAGVRLGFAIACRAHAERLEAILGPWAVSGPALVAGQAALADTPWRMAMRKRLAAEASRLDRMLIGAGLSIVGGTGLFRLARHDRAQTLFTILAQHGVWVRRFEAESGLGADVLRFGLPPDKAAVRRVAQALDRFRATFNDG</sequence>
<dbReference type="RefSeq" id="WP_376829328.1">
    <property type="nucleotide sequence ID" value="NZ_JBHLWR010000006.1"/>
</dbReference>
<keyword evidence="5" id="KW-0169">Cobalamin biosynthesis</keyword>
<evidence type="ECO:0000256" key="5">
    <source>
        <dbReference type="ARBA" id="ARBA00022573"/>
    </source>
</evidence>
<dbReference type="InterPro" id="IPR015421">
    <property type="entry name" value="PyrdxlP-dep_Trfase_major"/>
</dbReference>
<dbReference type="PANTHER" id="PTHR42885:SF1">
    <property type="entry name" value="THREONINE-PHOSPHATE DECARBOXYLASE"/>
    <property type="match status" value="1"/>
</dbReference>
<keyword evidence="7 11" id="KW-0456">Lyase</keyword>
<reference evidence="12" key="1">
    <citation type="journal article" date="2019" name="Int. J. Syst. Evol. Microbiol.">
        <title>The Global Catalogue of Microorganisms (GCM) 10K type strain sequencing project: providing services to taxonomists for standard genome sequencing and annotation.</title>
        <authorList>
            <consortium name="The Broad Institute Genomics Platform"/>
            <consortium name="The Broad Institute Genome Sequencing Center for Infectious Disease"/>
            <person name="Wu L."/>
            <person name="Ma J."/>
        </authorList>
    </citation>
    <scope>NUCLEOTIDE SEQUENCE [LARGE SCALE GENOMIC DNA]</scope>
    <source>
        <strain evidence="12">CCM 7941</strain>
    </source>
</reference>
<gene>
    <name evidence="11" type="primary">cobD</name>
    <name evidence="11" type="ORF">ACFOEX_13705</name>
</gene>
<evidence type="ECO:0000256" key="9">
    <source>
        <dbReference type="ARBA" id="ARBA00048531"/>
    </source>
</evidence>
<organism evidence="11 12">
    <name type="scientific">Camelimonas abortus</name>
    <dbReference type="NCBI Taxonomy" id="1017184"/>
    <lineage>
        <taxon>Bacteria</taxon>
        <taxon>Pseudomonadati</taxon>
        <taxon>Pseudomonadota</taxon>
        <taxon>Alphaproteobacteria</taxon>
        <taxon>Hyphomicrobiales</taxon>
        <taxon>Chelatococcaceae</taxon>
        <taxon>Camelimonas</taxon>
    </lineage>
</organism>
<dbReference type="Pfam" id="PF00155">
    <property type="entry name" value="Aminotran_1_2"/>
    <property type="match status" value="1"/>
</dbReference>
<dbReference type="InterPro" id="IPR004839">
    <property type="entry name" value="Aminotransferase_I/II_large"/>
</dbReference>
<dbReference type="SUPFAM" id="SSF53383">
    <property type="entry name" value="PLP-dependent transferases"/>
    <property type="match status" value="1"/>
</dbReference>
<dbReference type="Proteomes" id="UP001595536">
    <property type="component" value="Unassembled WGS sequence"/>
</dbReference>
<dbReference type="GO" id="GO:0048472">
    <property type="term" value="F:threonine-phosphate decarboxylase activity"/>
    <property type="evidence" value="ECO:0007669"/>
    <property type="project" value="UniProtKB-EC"/>
</dbReference>
<dbReference type="EMBL" id="JBHRUV010000120">
    <property type="protein sequence ID" value="MFC3267388.1"/>
    <property type="molecule type" value="Genomic_DNA"/>
</dbReference>
<comment type="function">
    <text evidence="2">Decarboxylates L-threonine-O-3-phosphate to yield (R)-1-amino-2-propanol O-2-phosphate, the precursor for the linkage between the nucleotide loop and the corrin ring in cobalamin.</text>
</comment>
<keyword evidence="12" id="KW-1185">Reference proteome</keyword>
<evidence type="ECO:0000313" key="11">
    <source>
        <dbReference type="EMBL" id="MFC3267388.1"/>
    </source>
</evidence>
<dbReference type="Gene3D" id="3.40.640.10">
    <property type="entry name" value="Type I PLP-dependent aspartate aminotransferase-like (Major domain)"/>
    <property type="match status" value="1"/>
</dbReference>
<keyword evidence="6" id="KW-0663">Pyridoxal phosphate</keyword>
<comment type="pathway">
    <text evidence="3">Cofactor biosynthesis; adenosylcobalamin biosynthesis.</text>
</comment>
<evidence type="ECO:0000256" key="8">
    <source>
        <dbReference type="ARBA" id="ARBA00029996"/>
    </source>
</evidence>
<comment type="cofactor">
    <cofactor evidence="1">
        <name>pyridoxal 5'-phosphate</name>
        <dbReference type="ChEBI" id="CHEBI:597326"/>
    </cofactor>
</comment>
<proteinExistence type="predicted"/>
<evidence type="ECO:0000256" key="2">
    <source>
        <dbReference type="ARBA" id="ARBA00003444"/>
    </source>
</evidence>
<dbReference type="PANTHER" id="PTHR42885">
    <property type="entry name" value="HISTIDINOL-PHOSPHATE AMINOTRANSFERASE-RELATED"/>
    <property type="match status" value="1"/>
</dbReference>
<dbReference type="EC" id="4.1.1.81" evidence="4"/>
<evidence type="ECO:0000256" key="4">
    <source>
        <dbReference type="ARBA" id="ARBA00012285"/>
    </source>
</evidence>
<evidence type="ECO:0000256" key="7">
    <source>
        <dbReference type="ARBA" id="ARBA00023239"/>
    </source>
</evidence>
<dbReference type="Gene3D" id="3.90.1150.10">
    <property type="entry name" value="Aspartate Aminotransferase, domain 1"/>
    <property type="match status" value="1"/>
</dbReference>
<feature type="domain" description="Aminotransferase class I/classII large" evidence="10">
    <location>
        <begin position="71"/>
        <end position="358"/>
    </location>
</feature>
<dbReference type="InterPro" id="IPR015422">
    <property type="entry name" value="PyrdxlP-dep_Trfase_small"/>
</dbReference>
<comment type="caution">
    <text evidence="11">The sequence shown here is derived from an EMBL/GenBank/DDBJ whole genome shotgun (WGS) entry which is preliminary data.</text>
</comment>
<dbReference type="NCBIfam" id="TIGR01140">
    <property type="entry name" value="L_thr_O3P_dcar"/>
    <property type="match status" value="1"/>
</dbReference>
<dbReference type="InterPro" id="IPR005860">
    <property type="entry name" value="CobD"/>
</dbReference>
<protein>
    <recommendedName>
        <fullName evidence="4">threonine-phosphate decarboxylase</fullName>
        <ecNumber evidence="4">4.1.1.81</ecNumber>
    </recommendedName>
    <alternativeName>
        <fullName evidence="8">L-threonine-O-3-phosphate decarboxylase</fullName>
    </alternativeName>
</protein>
<evidence type="ECO:0000259" key="10">
    <source>
        <dbReference type="Pfam" id="PF00155"/>
    </source>
</evidence>
<name>A0ABV7LIA3_9HYPH</name>
<evidence type="ECO:0000256" key="3">
    <source>
        <dbReference type="ARBA" id="ARBA00004953"/>
    </source>
</evidence>
<dbReference type="CDD" id="cd00609">
    <property type="entry name" value="AAT_like"/>
    <property type="match status" value="1"/>
</dbReference>
<accession>A0ABV7LIA3</accession>
<evidence type="ECO:0000256" key="1">
    <source>
        <dbReference type="ARBA" id="ARBA00001933"/>
    </source>
</evidence>
<evidence type="ECO:0000313" key="12">
    <source>
        <dbReference type="Proteomes" id="UP001595536"/>
    </source>
</evidence>
<comment type="catalytic activity">
    <reaction evidence="9">
        <text>O-phospho-L-threonine + H(+) = (R)-1-aminopropan-2-yl phosphate + CO2</text>
        <dbReference type="Rhea" id="RHEA:11492"/>
        <dbReference type="ChEBI" id="CHEBI:15378"/>
        <dbReference type="ChEBI" id="CHEBI:16526"/>
        <dbReference type="ChEBI" id="CHEBI:58563"/>
        <dbReference type="ChEBI" id="CHEBI:58675"/>
        <dbReference type="EC" id="4.1.1.81"/>
    </reaction>
</comment>
<dbReference type="InterPro" id="IPR015424">
    <property type="entry name" value="PyrdxlP-dep_Trfase"/>
</dbReference>
<evidence type="ECO:0000256" key="6">
    <source>
        <dbReference type="ARBA" id="ARBA00022898"/>
    </source>
</evidence>